<protein>
    <submittedName>
        <fullName evidence="1">Uncharacterized protein</fullName>
    </submittedName>
</protein>
<proteinExistence type="predicted"/>
<name>A0ABT8Y9N4_9SPHN</name>
<reference evidence="1" key="1">
    <citation type="submission" date="2023-07" db="EMBL/GenBank/DDBJ databases">
        <authorList>
            <person name="Kim M."/>
        </authorList>
    </citation>
    <scope>NUCLEOTIDE SEQUENCE</scope>
    <source>
        <strain evidence="1">BIUV-7</strain>
    </source>
</reference>
<organism evidence="1 2">
    <name type="scientific">Sphingomonas natans</name>
    <dbReference type="NCBI Taxonomy" id="3063330"/>
    <lineage>
        <taxon>Bacteria</taxon>
        <taxon>Pseudomonadati</taxon>
        <taxon>Pseudomonadota</taxon>
        <taxon>Alphaproteobacteria</taxon>
        <taxon>Sphingomonadales</taxon>
        <taxon>Sphingomonadaceae</taxon>
        <taxon>Sphingomonas</taxon>
    </lineage>
</organism>
<comment type="caution">
    <text evidence="1">The sequence shown here is derived from an EMBL/GenBank/DDBJ whole genome shotgun (WGS) entry which is preliminary data.</text>
</comment>
<dbReference type="EMBL" id="JAUOTP010000004">
    <property type="protein sequence ID" value="MDO6415042.1"/>
    <property type="molecule type" value="Genomic_DNA"/>
</dbReference>
<sequence>MQVMMALALVAAAPGAPLSQTEKRVLAQAIACPERLADDRARIRNVEEYFSRYGQFRPNSHAGERMAYRDAVLRTKNCAPRDAALIHTFPEN</sequence>
<dbReference type="RefSeq" id="WP_303542729.1">
    <property type="nucleotide sequence ID" value="NZ_JAUOTP010000004.1"/>
</dbReference>
<evidence type="ECO:0000313" key="1">
    <source>
        <dbReference type="EMBL" id="MDO6415042.1"/>
    </source>
</evidence>
<accession>A0ABT8Y9N4</accession>
<evidence type="ECO:0000313" key="2">
    <source>
        <dbReference type="Proteomes" id="UP001169764"/>
    </source>
</evidence>
<keyword evidence="2" id="KW-1185">Reference proteome</keyword>
<gene>
    <name evidence="1" type="ORF">Q4F19_11680</name>
</gene>
<dbReference type="Proteomes" id="UP001169764">
    <property type="component" value="Unassembled WGS sequence"/>
</dbReference>